<dbReference type="Proteomes" id="UP000824120">
    <property type="component" value="Chromosome 2"/>
</dbReference>
<keyword evidence="2" id="KW-1185">Reference proteome</keyword>
<dbReference type="AlphaFoldDB" id="A0A9J6AQ76"/>
<comment type="caution">
    <text evidence="1">The sequence shown here is derived from an EMBL/GenBank/DDBJ whole genome shotgun (WGS) entry which is preliminary data.</text>
</comment>
<accession>A0A9J6AQ76</accession>
<reference evidence="1 2" key="1">
    <citation type="submission" date="2020-09" db="EMBL/GenBank/DDBJ databases">
        <title>De no assembly of potato wild relative species, Solanum commersonii.</title>
        <authorList>
            <person name="Cho K."/>
        </authorList>
    </citation>
    <scope>NUCLEOTIDE SEQUENCE [LARGE SCALE GENOMIC DNA]</scope>
    <source>
        <strain evidence="1">LZ3.2</strain>
        <tissue evidence="1">Leaf</tissue>
    </source>
</reference>
<name>A0A9J6AQ76_SOLCO</name>
<evidence type="ECO:0000313" key="1">
    <source>
        <dbReference type="EMBL" id="KAG5626508.1"/>
    </source>
</evidence>
<dbReference type="OrthoDB" id="10580936at2759"/>
<dbReference type="EMBL" id="JACXVP010000002">
    <property type="protein sequence ID" value="KAG5626508.1"/>
    <property type="molecule type" value="Genomic_DNA"/>
</dbReference>
<evidence type="ECO:0000313" key="2">
    <source>
        <dbReference type="Proteomes" id="UP000824120"/>
    </source>
</evidence>
<protein>
    <submittedName>
        <fullName evidence="1">Uncharacterized protein</fullName>
    </submittedName>
</protein>
<sequence length="124" mass="13650">MYLGRIRLKKLFPRYTCRRKKYHSGKISKSVVNGSAGSPIIDGSKTAKPTLHAIVPRITTGKIYKRSLGHAARHNNYDPYPLANLALNTGSFKSGPEIPCLRIIGKCININTAVRSGNTKVCKL</sequence>
<gene>
    <name evidence="1" type="ORF">H5410_011726</name>
</gene>
<organism evidence="1 2">
    <name type="scientific">Solanum commersonii</name>
    <name type="common">Commerson's wild potato</name>
    <name type="synonym">Commerson's nightshade</name>
    <dbReference type="NCBI Taxonomy" id="4109"/>
    <lineage>
        <taxon>Eukaryota</taxon>
        <taxon>Viridiplantae</taxon>
        <taxon>Streptophyta</taxon>
        <taxon>Embryophyta</taxon>
        <taxon>Tracheophyta</taxon>
        <taxon>Spermatophyta</taxon>
        <taxon>Magnoliopsida</taxon>
        <taxon>eudicotyledons</taxon>
        <taxon>Gunneridae</taxon>
        <taxon>Pentapetalae</taxon>
        <taxon>asterids</taxon>
        <taxon>lamiids</taxon>
        <taxon>Solanales</taxon>
        <taxon>Solanaceae</taxon>
        <taxon>Solanoideae</taxon>
        <taxon>Solaneae</taxon>
        <taxon>Solanum</taxon>
    </lineage>
</organism>
<proteinExistence type="predicted"/>